<gene>
    <name evidence="1" type="ORF">E5J99_01865</name>
</gene>
<dbReference type="OrthoDB" id="886687at2"/>
<proteinExistence type="predicted"/>
<evidence type="ECO:0000313" key="2">
    <source>
        <dbReference type="Proteomes" id="UP000297739"/>
    </source>
</evidence>
<protein>
    <submittedName>
        <fullName evidence="1">Uncharacterized protein</fullName>
    </submittedName>
</protein>
<organism evidence="1 2">
    <name type="scientific">Hymenobacter elongatus</name>
    <dbReference type="NCBI Taxonomy" id="877208"/>
    <lineage>
        <taxon>Bacteria</taxon>
        <taxon>Pseudomonadati</taxon>
        <taxon>Bacteroidota</taxon>
        <taxon>Cytophagia</taxon>
        <taxon>Cytophagales</taxon>
        <taxon>Hymenobacteraceae</taxon>
        <taxon>Hymenobacter</taxon>
    </lineage>
</organism>
<comment type="caution">
    <text evidence="1">The sequence shown here is derived from an EMBL/GenBank/DDBJ whole genome shotgun (WGS) entry which is preliminary data.</text>
</comment>
<sequence>MLRSWLVLLLLANYLLVVGAGLVNRPELPRYSAAHPYVHSHNCQQKHYLMVDCFDRCNGDQQAIQKRSAPETAKNLLSVVKGIDVHCLTETVRISPIYYASQPTPPVAAAPAVSTGFQAEFYSPPCQG</sequence>
<dbReference type="RefSeq" id="WP_135496016.1">
    <property type="nucleotide sequence ID" value="NZ_SRLD01000002.1"/>
</dbReference>
<reference evidence="1 2" key="1">
    <citation type="submission" date="2019-04" db="EMBL/GenBank/DDBJ databases">
        <authorList>
            <person name="Feng G."/>
            <person name="Zhang J."/>
            <person name="Zhu H."/>
        </authorList>
    </citation>
    <scope>NUCLEOTIDE SEQUENCE [LARGE SCALE GENOMIC DNA]</scope>
    <source>
        <strain evidence="1 2">JCM 17223</strain>
    </source>
</reference>
<name>A0A4Z0PRB1_9BACT</name>
<accession>A0A4Z0PRB1</accession>
<dbReference type="Proteomes" id="UP000297739">
    <property type="component" value="Unassembled WGS sequence"/>
</dbReference>
<keyword evidence="2" id="KW-1185">Reference proteome</keyword>
<dbReference type="AlphaFoldDB" id="A0A4Z0PRB1"/>
<dbReference type="EMBL" id="SRLD01000002">
    <property type="protein sequence ID" value="TGE19869.1"/>
    <property type="molecule type" value="Genomic_DNA"/>
</dbReference>
<evidence type="ECO:0000313" key="1">
    <source>
        <dbReference type="EMBL" id="TGE19869.1"/>
    </source>
</evidence>